<dbReference type="GO" id="GO:0006355">
    <property type="term" value="P:regulation of DNA-templated transcription"/>
    <property type="evidence" value="ECO:0007669"/>
    <property type="project" value="InterPro"/>
</dbReference>
<dbReference type="PANTHER" id="PTHR43214">
    <property type="entry name" value="TWO-COMPONENT RESPONSE REGULATOR"/>
    <property type="match status" value="1"/>
</dbReference>
<evidence type="ECO:0000256" key="3">
    <source>
        <dbReference type="PROSITE-ProRule" id="PRU00169"/>
    </source>
</evidence>
<comment type="caution">
    <text evidence="6">The sequence shown here is derived from an EMBL/GenBank/DDBJ whole genome shotgun (WGS) entry which is preliminary data.</text>
</comment>
<dbReference type="SMART" id="SM00448">
    <property type="entry name" value="REC"/>
    <property type="match status" value="1"/>
</dbReference>
<dbReference type="Gene3D" id="3.40.50.2300">
    <property type="match status" value="1"/>
</dbReference>
<dbReference type="PRINTS" id="PR00038">
    <property type="entry name" value="HTHLUXR"/>
</dbReference>
<dbReference type="CDD" id="cd17535">
    <property type="entry name" value="REC_NarL-like"/>
    <property type="match status" value="1"/>
</dbReference>
<accession>A0A437Q9N4</accession>
<keyword evidence="2" id="KW-0238">DNA-binding</keyword>
<feature type="modified residue" description="4-aspartylphosphate" evidence="3">
    <location>
        <position position="53"/>
    </location>
</feature>
<proteinExistence type="predicted"/>
<dbReference type="Pfam" id="PF00196">
    <property type="entry name" value="GerE"/>
    <property type="match status" value="1"/>
</dbReference>
<name>A0A437Q9N4_9GAMM</name>
<keyword evidence="7" id="KW-1185">Reference proteome</keyword>
<dbReference type="InterPro" id="IPR001789">
    <property type="entry name" value="Sig_transdc_resp-reg_receiver"/>
</dbReference>
<feature type="domain" description="Response regulatory" evidence="5">
    <location>
        <begin position="2"/>
        <end position="118"/>
    </location>
</feature>
<dbReference type="SUPFAM" id="SSF46894">
    <property type="entry name" value="C-terminal effector domain of the bipartite response regulators"/>
    <property type="match status" value="1"/>
</dbReference>
<protein>
    <submittedName>
        <fullName evidence="6">Response regulator transcription factor</fullName>
    </submittedName>
</protein>
<evidence type="ECO:0000313" key="6">
    <source>
        <dbReference type="EMBL" id="RVU31149.1"/>
    </source>
</evidence>
<evidence type="ECO:0000259" key="4">
    <source>
        <dbReference type="PROSITE" id="PS50043"/>
    </source>
</evidence>
<organism evidence="6 7">
    <name type="scientific">Neptunomonas marina</name>
    <dbReference type="NCBI Taxonomy" id="1815562"/>
    <lineage>
        <taxon>Bacteria</taxon>
        <taxon>Pseudomonadati</taxon>
        <taxon>Pseudomonadota</taxon>
        <taxon>Gammaproteobacteria</taxon>
        <taxon>Oceanospirillales</taxon>
        <taxon>Oceanospirillaceae</taxon>
        <taxon>Neptunomonas</taxon>
    </lineage>
</organism>
<evidence type="ECO:0000256" key="1">
    <source>
        <dbReference type="ARBA" id="ARBA00022553"/>
    </source>
</evidence>
<sequence length="216" mass="23690">MKILIADDHAVVRQGYASLLSTVFAPCEVFEAVNGDQAFSLSQELEPDVVIMDVNMQGISGIEAARRILQRCPNSKVLFFSMYDEIPVVTQALEAGAKGYITKTCTPEILIEAVNKVAAGQLYVEHELAMRLAVSRPEQKDKRLKEMTQREFEIFVMLAQGLSVKEISEQLSISAKTVSNYTAILKSKLNISSTAELVHLAIETGLVKVGAQITDA</sequence>
<dbReference type="InterPro" id="IPR011006">
    <property type="entry name" value="CheY-like_superfamily"/>
</dbReference>
<dbReference type="SUPFAM" id="SSF52172">
    <property type="entry name" value="CheY-like"/>
    <property type="match status" value="1"/>
</dbReference>
<evidence type="ECO:0000313" key="7">
    <source>
        <dbReference type="Proteomes" id="UP000282818"/>
    </source>
</evidence>
<evidence type="ECO:0000259" key="5">
    <source>
        <dbReference type="PROSITE" id="PS50110"/>
    </source>
</evidence>
<dbReference type="Pfam" id="PF00072">
    <property type="entry name" value="Response_reg"/>
    <property type="match status" value="1"/>
</dbReference>
<dbReference type="PROSITE" id="PS50043">
    <property type="entry name" value="HTH_LUXR_2"/>
    <property type="match status" value="1"/>
</dbReference>
<dbReference type="PANTHER" id="PTHR43214:SF43">
    <property type="entry name" value="TWO-COMPONENT RESPONSE REGULATOR"/>
    <property type="match status" value="1"/>
</dbReference>
<dbReference type="InterPro" id="IPR039420">
    <property type="entry name" value="WalR-like"/>
</dbReference>
<dbReference type="PROSITE" id="PS50110">
    <property type="entry name" value="RESPONSE_REGULATORY"/>
    <property type="match status" value="1"/>
</dbReference>
<dbReference type="Proteomes" id="UP000282818">
    <property type="component" value="Unassembled WGS sequence"/>
</dbReference>
<keyword evidence="1 3" id="KW-0597">Phosphoprotein</keyword>
<dbReference type="GO" id="GO:0000160">
    <property type="term" value="P:phosphorelay signal transduction system"/>
    <property type="evidence" value="ECO:0007669"/>
    <property type="project" value="InterPro"/>
</dbReference>
<dbReference type="InterPro" id="IPR058245">
    <property type="entry name" value="NreC/VraR/RcsB-like_REC"/>
</dbReference>
<dbReference type="RefSeq" id="WP_127693994.1">
    <property type="nucleotide sequence ID" value="NZ_SACQ01000003.1"/>
</dbReference>
<dbReference type="InterPro" id="IPR000792">
    <property type="entry name" value="Tscrpt_reg_LuxR_C"/>
</dbReference>
<evidence type="ECO:0000256" key="2">
    <source>
        <dbReference type="ARBA" id="ARBA00023125"/>
    </source>
</evidence>
<dbReference type="GO" id="GO:0003677">
    <property type="term" value="F:DNA binding"/>
    <property type="evidence" value="ECO:0007669"/>
    <property type="project" value="UniProtKB-KW"/>
</dbReference>
<dbReference type="CDD" id="cd06170">
    <property type="entry name" value="LuxR_C_like"/>
    <property type="match status" value="1"/>
</dbReference>
<dbReference type="SMART" id="SM00421">
    <property type="entry name" value="HTH_LUXR"/>
    <property type="match status" value="1"/>
</dbReference>
<gene>
    <name evidence="6" type="ORF">EOE65_09130</name>
</gene>
<feature type="domain" description="HTH luxR-type" evidence="4">
    <location>
        <begin position="140"/>
        <end position="205"/>
    </location>
</feature>
<reference evidence="6 7" key="1">
    <citation type="submission" date="2019-01" db="EMBL/GenBank/DDBJ databases">
        <authorList>
            <person name="Chen W.-M."/>
        </authorList>
    </citation>
    <scope>NUCLEOTIDE SEQUENCE [LARGE SCALE GENOMIC DNA]</scope>
    <source>
        <strain evidence="6 7">HPM-16</strain>
    </source>
</reference>
<dbReference type="EMBL" id="SACQ01000003">
    <property type="protein sequence ID" value="RVU31149.1"/>
    <property type="molecule type" value="Genomic_DNA"/>
</dbReference>
<dbReference type="InterPro" id="IPR016032">
    <property type="entry name" value="Sig_transdc_resp-reg_C-effctor"/>
</dbReference>
<dbReference type="AlphaFoldDB" id="A0A437Q9N4"/>